<dbReference type="EMBL" id="PJQD01000017">
    <property type="protein sequence ID" value="POY75342.1"/>
    <property type="molecule type" value="Genomic_DNA"/>
</dbReference>
<dbReference type="PRINTS" id="PR01270">
    <property type="entry name" value="HDASUPER"/>
</dbReference>
<dbReference type="GO" id="GO:0005634">
    <property type="term" value="C:nucleus"/>
    <property type="evidence" value="ECO:0007669"/>
    <property type="project" value="TreeGrafter"/>
</dbReference>
<evidence type="ECO:0000313" key="3">
    <source>
        <dbReference type="EMBL" id="POY75342.1"/>
    </source>
</evidence>
<feature type="region of interest" description="Disordered" evidence="1">
    <location>
        <begin position="790"/>
        <end position="828"/>
    </location>
</feature>
<dbReference type="InterPro" id="IPR053244">
    <property type="entry name" value="HDAC_HD_type_1"/>
</dbReference>
<feature type="compositionally biased region" description="Pro residues" evidence="1">
    <location>
        <begin position="743"/>
        <end position="752"/>
    </location>
</feature>
<feature type="domain" description="Histone deacetylase" evidence="2">
    <location>
        <begin position="249"/>
        <end position="366"/>
    </location>
</feature>
<organism evidence="3 4">
    <name type="scientific">Rhodotorula taiwanensis</name>
    <dbReference type="NCBI Taxonomy" id="741276"/>
    <lineage>
        <taxon>Eukaryota</taxon>
        <taxon>Fungi</taxon>
        <taxon>Dikarya</taxon>
        <taxon>Basidiomycota</taxon>
        <taxon>Pucciniomycotina</taxon>
        <taxon>Microbotryomycetes</taxon>
        <taxon>Sporidiobolales</taxon>
        <taxon>Sporidiobolaceae</taxon>
        <taxon>Rhodotorula</taxon>
    </lineage>
</organism>
<feature type="region of interest" description="Disordered" evidence="1">
    <location>
        <begin position="162"/>
        <end position="213"/>
    </location>
</feature>
<keyword evidence="4" id="KW-1185">Reference proteome</keyword>
<dbReference type="InterPro" id="IPR023696">
    <property type="entry name" value="Ureohydrolase_dom_sf"/>
</dbReference>
<reference evidence="3 4" key="1">
    <citation type="journal article" date="2018" name="Front. Microbiol.">
        <title>Prospects for Fungal Bioremediation of Acidic Radioactive Waste Sites: Characterization and Genome Sequence of Rhodotorula taiwanensis MD1149.</title>
        <authorList>
            <person name="Tkavc R."/>
            <person name="Matrosova V.Y."/>
            <person name="Grichenko O.E."/>
            <person name="Gostincar C."/>
            <person name="Volpe R.P."/>
            <person name="Klimenkova P."/>
            <person name="Gaidamakova E.K."/>
            <person name="Zhou C.E."/>
            <person name="Stewart B.J."/>
            <person name="Lyman M.G."/>
            <person name="Malfatti S.A."/>
            <person name="Rubinfeld B."/>
            <person name="Courtot M."/>
            <person name="Singh J."/>
            <person name="Dalgard C.L."/>
            <person name="Hamilton T."/>
            <person name="Frey K.G."/>
            <person name="Gunde-Cimerman N."/>
            <person name="Dugan L."/>
            <person name="Daly M.J."/>
        </authorList>
    </citation>
    <scope>NUCLEOTIDE SEQUENCE [LARGE SCALE GENOMIC DNA]</scope>
    <source>
        <strain evidence="3 4">MD1149</strain>
    </source>
</reference>
<evidence type="ECO:0000313" key="4">
    <source>
        <dbReference type="Proteomes" id="UP000237144"/>
    </source>
</evidence>
<dbReference type="InterPro" id="IPR037138">
    <property type="entry name" value="His_deacetylse_dom_sf"/>
</dbReference>
<feature type="compositionally biased region" description="Low complexity" evidence="1">
    <location>
        <begin position="720"/>
        <end position="729"/>
    </location>
</feature>
<sequence length="828" mass="87600">MTTTTGSPPATVTASDDLLLAESLVSLSLNTTTKAVARSTPRTPARTAVLFQPACTKHRYIRTRDTSTIVERPERIRAVKTGVAAAYARLETALPAARDDDDDDLDALLSGLSLDANRDLKGKRRARELVDPRGPFDILDSGAVMSVHDPALQYIHSKPNRAPQDVDAAAAQEDQGWESASSSSSAAIPSTSAGPSASAVDSKPPRASTRPVPWPEQLQSLCRASSSLLSSQPSLAPSSSSRASEIPSHLPQGDLYLCPGSEEAIFGALGACCEGVDRIVRGSRESGAGHASAQGSDSSVGLYDRAFVAIRPPGHHCGEANPQGFCFVNNVAVAAAHAHLEHGIDRVVIFDIDLHHGNGTQEIAWRINANAHEILESRERARLDTAAASASRTLPRKSSPRKSGGSTLIKKEEEEGTAVAPSERNPLRVMYASLHDIWSYPCEDGDPSLVSAASLNLNGGHGQFISNVHLEAWTSERNFHDRLYPRYRDGLIDRAADFARSTRGANETTEEAAAQTLVIVSLGCDASEHESTGMSRHGRNVPTSFYRRFALDAVAFARQHAKGKCLTVLEGGYSDRALASASAAFLAGFTEPDSSSFEEEARHERDGWWTEAQLKKLEKACAVAKGRRAVATVGSPATLLAGADPSADPWLARAVEVFAHLEDTAVAPPPAGNSLAATRSGVESDPNTPRQLRDRKPRAVNYAQLADVSPIPSPARGPTAVRRSASASRLRPAKDETPVDGVLPPPPPPPPPVPSVPTAFLSTGRVAATSSESASAAALLAAAFGNVPSTTFIPTSSPSAEDGGDKPLPKPSIRFTWKQGGFGGEPRM</sequence>
<dbReference type="PANTHER" id="PTHR47558">
    <property type="entry name" value="HISTONE DEACETYLASE HOS3"/>
    <property type="match status" value="1"/>
</dbReference>
<dbReference type="SUPFAM" id="SSF52768">
    <property type="entry name" value="Arginase/deacetylase"/>
    <property type="match status" value="1"/>
</dbReference>
<accession>A0A2S5BF01</accession>
<dbReference type="STRING" id="741276.A0A2S5BF01"/>
<protein>
    <recommendedName>
        <fullName evidence="2">Histone deacetylase domain-containing protein</fullName>
    </recommendedName>
</protein>
<dbReference type="InterPro" id="IPR000286">
    <property type="entry name" value="HDACs"/>
</dbReference>
<comment type="caution">
    <text evidence="3">The sequence shown here is derived from an EMBL/GenBank/DDBJ whole genome shotgun (WGS) entry which is preliminary data.</text>
</comment>
<dbReference type="Proteomes" id="UP000237144">
    <property type="component" value="Unassembled WGS sequence"/>
</dbReference>
<feature type="compositionally biased region" description="Low complexity" evidence="1">
    <location>
        <begin position="162"/>
        <end position="199"/>
    </location>
</feature>
<dbReference type="Gene3D" id="3.40.800.20">
    <property type="entry name" value="Histone deacetylase domain"/>
    <property type="match status" value="1"/>
</dbReference>
<gene>
    <name evidence="3" type="ORF">BMF94_1570</name>
</gene>
<dbReference type="GO" id="GO:0010468">
    <property type="term" value="P:regulation of gene expression"/>
    <property type="evidence" value="ECO:0007669"/>
    <property type="project" value="UniProtKB-ARBA"/>
</dbReference>
<dbReference type="AlphaFoldDB" id="A0A2S5BF01"/>
<dbReference type="Pfam" id="PF00850">
    <property type="entry name" value="Hist_deacetyl"/>
    <property type="match status" value="2"/>
</dbReference>
<evidence type="ECO:0000256" key="1">
    <source>
        <dbReference type="SAM" id="MobiDB-lite"/>
    </source>
</evidence>
<feature type="domain" description="Histone deacetylase" evidence="2">
    <location>
        <begin position="428"/>
        <end position="587"/>
    </location>
</feature>
<evidence type="ECO:0000259" key="2">
    <source>
        <dbReference type="Pfam" id="PF00850"/>
    </source>
</evidence>
<feature type="compositionally biased region" description="Low complexity" evidence="1">
    <location>
        <begin position="790"/>
        <end position="799"/>
    </location>
</feature>
<dbReference type="OrthoDB" id="5232919at2759"/>
<dbReference type="GO" id="GO:0004407">
    <property type="term" value="F:histone deacetylase activity"/>
    <property type="evidence" value="ECO:0007669"/>
    <property type="project" value="TreeGrafter"/>
</dbReference>
<dbReference type="PANTHER" id="PTHR47558:SF1">
    <property type="entry name" value="HISTONE DEACETYLASE HOS3"/>
    <property type="match status" value="1"/>
</dbReference>
<name>A0A2S5BF01_9BASI</name>
<dbReference type="InterPro" id="IPR023801">
    <property type="entry name" value="His_deacetylse_dom"/>
</dbReference>
<feature type="region of interest" description="Disordered" evidence="1">
    <location>
        <begin position="666"/>
        <end position="752"/>
    </location>
</feature>
<proteinExistence type="predicted"/>
<feature type="region of interest" description="Disordered" evidence="1">
    <location>
        <begin position="385"/>
        <end position="421"/>
    </location>
</feature>